<feature type="compositionally biased region" description="Polar residues" evidence="2">
    <location>
        <begin position="266"/>
        <end position="280"/>
    </location>
</feature>
<dbReference type="Gramene" id="mRNA:HanXRQr2_Chr13g0598051">
    <property type="protein sequence ID" value="CDS:HanXRQr2_Chr13g0598051.1"/>
    <property type="gene ID" value="HanXRQr2_Chr13g0598051"/>
</dbReference>
<dbReference type="SUPFAM" id="SSF53098">
    <property type="entry name" value="Ribonuclease H-like"/>
    <property type="match status" value="1"/>
</dbReference>
<dbReference type="Pfam" id="PF25597">
    <property type="entry name" value="SH3_retrovirus"/>
    <property type="match status" value="1"/>
</dbReference>
<dbReference type="PROSITE" id="PS50994">
    <property type="entry name" value="INTEGRASE"/>
    <property type="match status" value="1"/>
</dbReference>
<reference evidence="4" key="1">
    <citation type="journal article" date="2017" name="Nature">
        <title>The sunflower genome provides insights into oil metabolism, flowering and Asterid evolution.</title>
        <authorList>
            <person name="Badouin H."/>
            <person name="Gouzy J."/>
            <person name="Grassa C.J."/>
            <person name="Murat F."/>
            <person name="Staton S.E."/>
            <person name="Cottret L."/>
            <person name="Lelandais-Briere C."/>
            <person name="Owens G.L."/>
            <person name="Carrere S."/>
            <person name="Mayjonade B."/>
            <person name="Legrand L."/>
            <person name="Gill N."/>
            <person name="Kane N.C."/>
            <person name="Bowers J.E."/>
            <person name="Hubner S."/>
            <person name="Bellec A."/>
            <person name="Berard A."/>
            <person name="Berges H."/>
            <person name="Blanchet N."/>
            <person name="Boniface M.C."/>
            <person name="Brunel D."/>
            <person name="Catrice O."/>
            <person name="Chaidir N."/>
            <person name="Claudel C."/>
            <person name="Donnadieu C."/>
            <person name="Faraut T."/>
            <person name="Fievet G."/>
            <person name="Helmstetter N."/>
            <person name="King M."/>
            <person name="Knapp S.J."/>
            <person name="Lai Z."/>
            <person name="Le Paslier M.C."/>
            <person name="Lippi Y."/>
            <person name="Lorenzon L."/>
            <person name="Mandel J.R."/>
            <person name="Marage G."/>
            <person name="Marchand G."/>
            <person name="Marquand E."/>
            <person name="Bret-Mestries E."/>
            <person name="Morien E."/>
            <person name="Nambeesan S."/>
            <person name="Nguyen T."/>
            <person name="Pegot-Espagnet P."/>
            <person name="Pouilly N."/>
            <person name="Raftis F."/>
            <person name="Sallet E."/>
            <person name="Schiex T."/>
            <person name="Thomas J."/>
            <person name="Vandecasteele C."/>
            <person name="Vares D."/>
            <person name="Vear F."/>
            <person name="Vautrin S."/>
            <person name="Crespi M."/>
            <person name="Mangin B."/>
            <person name="Burke J.M."/>
            <person name="Salse J."/>
            <person name="Munos S."/>
            <person name="Vincourt P."/>
            <person name="Rieseberg L.H."/>
            <person name="Langlade N.B."/>
        </authorList>
    </citation>
    <scope>NUCLEOTIDE SEQUENCE</scope>
    <source>
        <tissue evidence="4">Leaves</tissue>
    </source>
</reference>
<dbReference type="InterPro" id="IPR043502">
    <property type="entry name" value="DNA/RNA_pol_sf"/>
</dbReference>
<sequence>MLLLSTISESAFGHVQHTTTSRDLWLALERAYAPNTISREFTLKQQLLKIAMQSDESPSSNLERAQEYADALANIGEPVKDKDLVMLAVAGLREEYRGLKGNIVARQSPPAFSELYALLSDHDFLVRKPESIPPTQAFTAVTNSRDQQPASDPQPNPTLQALQQLLTHLNLQPTPTQPPSQAFYTNRSGYNRGRGQNNHNNRRGRGSYNNSNNNSRNPPNNGNNRNPFPWASTQTTVYGTCNRCGIGHIPSQCPNRDPTTIRGRSPSANYSDVHSQSSTPWRPDTGATNHVAPDLSTFDYSEPYFGGDNLRVGDGKPLPILHIGSTRYYSPNKTFSLKNILHVPQIKQNLLSVQQFCHDNNVFFEFHSTFFSVKDKSTRTTLLTGPSNDGLYTFCLPRIQDVPKVAFSTARASSKTWHQRLGHPHHQLLKSSFACDSCCVGKSSKLSLPLSDYHSSHVLDLVICDVWGPASVTSFDGHNYFLLCVDHYSKFMWFFPLKLKSDVFETFKQFITMAERQFQTKLKSVQTDWGGEFRRLSPLFLERGIIHRLSCPHTSEQNGVVERRHRHVVETGLTLLAQSHVPQRFWDFAFGTAVYLINRMPSRSNSRVSPFEQLFRYQPDFSFLRVFGCQCYPHLRAYNSHKLDFRSIPCVFLGYSTLHHGYRCFDPKTNRLYVARHVRFHEHVFPFQPSPRASQPSPIPTSPYYSSYPTSHTVPSAPSNSPTSFPLPESPTNSPSPNQPTTPTGPTSAPDSTSSTSPNQPTSAPSASPIPTPPPPPPIRTRPPNLRPNPKKTNRYNPSANTSYISPPTEPTSFSVANKDPHWRQAMADEYSALVRNGTWSLVPRSPNTNVVDCKWVYKMKQDQTGAITRYKARLVAKGFRQQPGVDYHDTFSPVIKATTIRTVLSIAVTKGWPLRQLDVQNAFLHGDLKETVYLQQPPGFVDPMRPDHVCLLHKSLYGLKQAPRAWFHRLSSVLRSLGFRGSKTDPSLFIYSSGKTLLYMLVYVDDIILTGNDSAAIDTIVRRLSHTFALQDLGKLSYFLGIEIVYRDRDIVLSQKKYILDLLHRANMSLAKPVPSPMTTSSNLSLSDSPPHDNPVQYRQMVGALQYVTLSRPDLAFAVNKVCQFMQAPTTNHWSAVKRILRYLQGTINHGLLLRHDSGSLLHAYTDAQLTAFSDADWAGCPDDRRSTGGFAIYLGRNLVSWAARKQKTVSRSSTESEYKALADNVAELTWLETLLRELCFPVKIAPTLWCDNLGATYLSANPVFHARTKHVEVDFHFVREKVAQRKLHVQFISTHDQIADVFTKALPSQRFLLLRSKLQVEPRP</sequence>
<dbReference type="SUPFAM" id="SSF56672">
    <property type="entry name" value="DNA/RNA polymerases"/>
    <property type="match status" value="1"/>
</dbReference>
<evidence type="ECO:0000313" key="5">
    <source>
        <dbReference type="Proteomes" id="UP000215914"/>
    </source>
</evidence>
<keyword evidence="1" id="KW-0378">Hydrolase</keyword>
<dbReference type="InterPro" id="IPR001584">
    <property type="entry name" value="Integrase_cat-core"/>
</dbReference>
<dbReference type="InterPro" id="IPR013103">
    <property type="entry name" value="RVT_2"/>
</dbReference>
<keyword evidence="1" id="KW-0645">Protease</keyword>
<feature type="compositionally biased region" description="Low complexity" evidence="2">
    <location>
        <begin position="206"/>
        <end position="227"/>
    </location>
</feature>
<feature type="compositionally biased region" description="Pro residues" evidence="2">
    <location>
        <begin position="768"/>
        <end position="787"/>
    </location>
</feature>
<reference evidence="4" key="2">
    <citation type="submission" date="2020-06" db="EMBL/GenBank/DDBJ databases">
        <title>Helianthus annuus Genome sequencing and assembly Release 2.</title>
        <authorList>
            <person name="Gouzy J."/>
            <person name="Langlade N."/>
            <person name="Munos S."/>
        </authorList>
    </citation>
    <scope>NUCLEOTIDE SEQUENCE</scope>
    <source>
        <tissue evidence="4">Leaves</tissue>
    </source>
</reference>
<feature type="compositionally biased region" description="Low complexity" evidence="2">
    <location>
        <begin position="726"/>
        <end position="767"/>
    </location>
</feature>
<dbReference type="PANTHER" id="PTHR11439:SF453">
    <property type="entry name" value="RNA-DIRECTED DNA POLYMERASE"/>
    <property type="match status" value="1"/>
</dbReference>
<dbReference type="EC" id="2.7.7.49" evidence="4"/>
<dbReference type="Pfam" id="PF07727">
    <property type="entry name" value="RVT_2"/>
    <property type="match status" value="1"/>
</dbReference>
<dbReference type="InterPro" id="IPR057670">
    <property type="entry name" value="SH3_retrovirus"/>
</dbReference>
<keyword evidence="4" id="KW-0808">Transferase</keyword>
<gene>
    <name evidence="4" type="ORF">HanXRQr2_Chr13g0598051</name>
</gene>
<organism evidence="4 5">
    <name type="scientific">Helianthus annuus</name>
    <name type="common">Common sunflower</name>
    <dbReference type="NCBI Taxonomy" id="4232"/>
    <lineage>
        <taxon>Eukaryota</taxon>
        <taxon>Viridiplantae</taxon>
        <taxon>Streptophyta</taxon>
        <taxon>Embryophyta</taxon>
        <taxon>Tracheophyta</taxon>
        <taxon>Spermatophyta</taxon>
        <taxon>Magnoliopsida</taxon>
        <taxon>eudicotyledons</taxon>
        <taxon>Gunneridae</taxon>
        <taxon>Pentapetalae</taxon>
        <taxon>asterids</taxon>
        <taxon>campanulids</taxon>
        <taxon>Asterales</taxon>
        <taxon>Asteraceae</taxon>
        <taxon>Asteroideae</taxon>
        <taxon>Heliantheae alliance</taxon>
        <taxon>Heliantheae</taxon>
        <taxon>Helianthus</taxon>
    </lineage>
</organism>
<evidence type="ECO:0000256" key="2">
    <source>
        <dbReference type="SAM" id="MobiDB-lite"/>
    </source>
</evidence>
<dbReference type="Gene3D" id="3.30.420.10">
    <property type="entry name" value="Ribonuclease H-like superfamily/Ribonuclease H"/>
    <property type="match status" value="1"/>
</dbReference>
<feature type="region of interest" description="Disordered" evidence="2">
    <location>
        <begin position="171"/>
        <end position="231"/>
    </location>
</feature>
<feature type="compositionally biased region" description="Polar residues" evidence="2">
    <location>
        <begin position="795"/>
        <end position="814"/>
    </location>
</feature>
<feature type="region of interest" description="Disordered" evidence="2">
    <location>
        <begin position="687"/>
        <end position="814"/>
    </location>
</feature>
<feature type="compositionally biased region" description="Low complexity" evidence="2">
    <location>
        <begin position="702"/>
        <end position="716"/>
    </location>
</feature>
<dbReference type="Pfam" id="PF22936">
    <property type="entry name" value="Pol_BBD"/>
    <property type="match status" value="1"/>
</dbReference>
<keyword evidence="1" id="KW-0064">Aspartyl protease</keyword>
<proteinExistence type="predicted"/>
<dbReference type="InterPro" id="IPR036397">
    <property type="entry name" value="RNaseH_sf"/>
</dbReference>
<dbReference type="GO" id="GO:0015074">
    <property type="term" value="P:DNA integration"/>
    <property type="evidence" value="ECO:0007669"/>
    <property type="project" value="InterPro"/>
</dbReference>
<keyword evidence="5" id="KW-1185">Reference proteome</keyword>
<dbReference type="CDD" id="cd09272">
    <property type="entry name" value="RNase_HI_RT_Ty1"/>
    <property type="match status" value="1"/>
</dbReference>
<accession>A0A9K3EJ98</accession>
<feature type="domain" description="Integrase catalytic" evidence="3">
    <location>
        <begin position="445"/>
        <end position="618"/>
    </location>
</feature>
<evidence type="ECO:0000256" key="1">
    <source>
        <dbReference type="ARBA" id="ARBA00022750"/>
    </source>
</evidence>
<dbReference type="PANTHER" id="PTHR11439">
    <property type="entry name" value="GAG-POL-RELATED RETROTRANSPOSON"/>
    <property type="match status" value="1"/>
</dbReference>
<keyword evidence="4" id="KW-0548">Nucleotidyltransferase</keyword>
<name>A0A9K3EJ98_HELAN</name>
<dbReference type="GO" id="GO:0003676">
    <property type="term" value="F:nucleic acid binding"/>
    <property type="evidence" value="ECO:0007669"/>
    <property type="project" value="InterPro"/>
</dbReference>
<keyword evidence="4" id="KW-0695">RNA-directed DNA polymerase</keyword>
<dbReference type="Pfam" id="PF14223">
    <property type="entry name" value="Retrotran_gag_2"/>
    <property type="match status" value="1"/>
</dbReference>
<evidence type="ECO:0000313" key="4">
    <source>
        <dbReference type="EMBL" id="KAF5774245.1"/>
    </source>
</evidence>
<feature type="region of interest" description="Disordered" evidence="2">
    <location>
        <begin position="250"/>
        <end position="287"/>
    </location>
</feature>
<dbReference type="EMBL" id="MNCJ02000328">
    <property type="protein sequence ID" value="KAF5774245.1"/>
    <property type="molecule type" value="Genomic_DNA"/>
</dbReference>
<dbReference type="GO" id="GO:0004190">
    <property type="term" value="F:aspartic-type endopeptidase activity"/>
    <property type="evidence" value="ECO:0007669"/>
    <property type="project" value="UniProtKB-KW"/>
</dbReference>
<dbReference type="InterPro" id="IPR054722">
    <property type="entry name" value="PolX-like_BBD"/>
</dbReference>
<comment type="caution">
    <text evidence="4">The sequence shown here is derived from an EMBL/GenBank/DDBJ whole genome shotgun (WGS) entry which is preliminary data.</text>
</comment>
<evidence type="ECO:0000259" key="3">
    <source>
        <dbReference type="PROSITE" id="PS50994"/>
    </source>
</evidence>
<feature type="compositionally biased region" description="Low complexity" evidence="2">
    <location>
        <begin position="189"/>
        <end position="199"/>
    </location>
</feature>
<protein>
    <submittedName>
        <fullName evidence="4">RNA-directed DNA polymerase</fullName>
        <ecNumber evidence="4">2.7.7.49</ecNumber>
    </submittedName>
</protein>
<dbReference type="Proteomes" id="UP000215914">
    <property type="component" value="Unassembled WGS sequence"/>
</dbReference>
<dbReference type="GO" id="GO:0003964">
    <property type="term" value="F:RNA-directed DNA polymerase activity"/>
    <property type="evidence" value="ECO:0007669"/>
    <property type="project" value="UniProtKB-KW"/>
</dbReference>
<dbReference type="InterPro" id="IPR012337">
    <property type="entry name" value="RNaseH-like_sf"/>
</dbReference>